<dbReference type="InterPro" id="IPR000700">
    <property type="entry name" value="PAS-assoc_C"/>
</dbReference>
<evidence type="ECO:0000313" key="11">
    <source>
        <dbReference type="EMBL" id="BBO22695.1"/>
    </source>
</evidence>
<dbReference type="GO" id="GO:0030295">
    <property type="term" value="F:protein kinase activator activity"/>
    <property type="evidence" value="ECO:0007669"/>
    <property type="project" value="TreeGrafter"/>
</dbReference>
<evidence type="ECO:0000313" key="12">
    <source>
        <dbReference type="Proteomes" id="UP000662873"/>
    </source>
</evidence>
<dbReference type="PANTHER" id="PTHR42878">
    <property type="entry name" value="TWO-COMPONENT HISTIDINE KINASE"/>
    <property type="match status" value="1"/>
</dbReference>
<dbReference type="InterPro" id="IPR001610">
    <property type="entry name" value="PAC"/>
</dbReference>
<dbReference type="FunFam" id="3.30.565.10:FF:000006">
    <property type="entry name" value="Sensor histidine kinase WalK"/>
    <property type="match status" value="1"/>
</dbReference>
<evidence type="ECO:0000256" key="2">
    <source>
        <dbReference type="ARBA" id="ARBA00012438"/>
    </source>
</evidence>
<proteinExistence type="predicted"/>
<dbReference type="KEGG" id="npy:NPRO_02900"/>
<dbReference type="PROSITE" id="PS50109">
    <property type="entry name" value="HIS_KIN"/>
    <property type="match status" value="1"/>
</dbReference>
<dbReference type="SMART" id="SM00388">
    <property type="entry name" value="HisKA"/>
    <property type="match status" value="1"/>
</dbReference>
<organism evidence="11 12">
    <name type="scientific">Candidatus Nitrosymbiomonas proteolyticus</name>
    <dbReference type="NCBI Taxonomy" id="2608984"/>
    <lineage>
        <taxon>Bacteria</taxon>
        <taxon>Bacillati</taxon>
        <taxon>Armatimonadota</taxon>
        <taxon>Armatimonadota incertae sedis</taxon>
        <taxon>Candidatus Nitrosymbiomonas</taxon>
    </lineage>
</organism>
<dbReference type="Pfam" id="PF00512">
    <property type="entry name" value="HisKA"/>
    <property type="match status" value="1"/>
</dbReference>
<dbReference type="InterPro" id="IPR003661">
    <property type="entry name" value="HisK_dim/P_dom"/>
</dbReference>
<sequence>MGAQGQPPTAPVFRTVTVGVNKDYPPFEYLDSTGEVAGWDVEMFREAARIAGIKAQFVHGSWAEIREQFERGEIDALAGMLWSEERAKSVEFTRAHMDVLYGIYVRGLDSGAALEDFKGRKILVEERSLVHEEMVRLGYADDLIPVESEPETLRRLAQGEGDCAIAPLLIGNEWNSHREPLDVTPSRALLFRGRLCFAVRKGDTELARALDLALGKILTSGQYDRLWGSVFPKKNTASTATPPLAYWLLLPVGGALLVAAAWYYTIRRQVVKKTLFIKEELQRSEAMREALANSELLYRSAIEATKGVPYRLRYDNPDDPTGREGHYEFLGEGIEALVGVPASQLDWNTMGTIAHYTYDGGQTTQEELQSRAKLYRTGKLPRWHGEFAVRHPDGTVRWLQDDAIPVLDESAQRVIGSLGILHDITERKESERRIRSLNSELEARVRERTSDLQRTVSDLESFTYTVAHDLREPIRAISLLAGLIKEDSSTQVEPMTIDSLDRIEQSAQRLSRLVDGMLKLSRVSRTEITKEDVNLSAIAEDVAAHLMALRPYRDLRFRIEPDVLAHGDPDLLRSLIENLLSNAAKFSCQVDQPLIEFGATESKGRRVYFVKDNGVGFDPRYADKLFRPFERLHDSSDFPGSGVGLATVQRVVERHGGTVWASSGSGEGATFFFELGSDDNQATPPSPLE</sequence>
<evidence type="ECO:0000256" key="5">
    <source>
        <dbReference type="ARBA" id="ARBA00022777"/>
    </source>
</evidence>
<evidence type="ECO:0000256" key="4">
    <source>
        <dbReference type="ARBA" id="ARBA00022679"/>
    </source>
</evidence>
<keyword evidence="6" id="KW-0902">Two-component regulatory system</keyword>
<dbReference type="SMART" id="SM00086">
    <property type="entry name" value="PAC"/>
    <property type="match status" value="1"/>
</dbReference>
<keyword evidence="3" id="KW-0597">Phosphoprotein</keyword>
<dbReference type="SMART" id="SM00387">
    <property type="entry name" value="HATPase_c"/>
    <property type="match status" value="1"/>
</dbReference>
<reference evidence="11" key="1">
    <citation type="journal article" name="DNA Res.">
        <title>The physiological potential of anammox bacteria as revealed by their core genome structure.</title>
        <authorList>
            <person name="Okubo T."/>
            <person name="Toyoda A."/>
            <person name="Fukuhara K."/>
            <person name="Uchiyama I."/>
            <person name="Harigaya Y."/>
            <person name="Kuroiwa M."/>
            <person name="Suzuki T."/>
            <person name="Murakami Y."/>
            <person name="Suwa Y."/>
            <person name="Takami H."/>
        </authorList>
    </citation>
    <scope>NUCLEOTIDE SEQUENCE</scope>
    <source>
        <strain evidence="11">317325-2</strain>
    </source>
</reference>
<dbReference type="GO" id="GO:0000156">
    <property type="term" value="F:phosphorelay response regulator activity"/>
    <property type="evidence" value="ECO:0007669"/>
    <property type="project" value="TreeGrafter"/>
</dbReference>
<comment type="catalytic activity">
    <reaction evidence="1">
        <text>ATP + protein L-histidine = ADP + protein N-phospho-L-histidine.</text>
        <dbReference type="EC" id="2.7.13.3"/>
    </reaction>
</comment>
<evidence type="ECO:0000256" key="3">
    <source>
        <dbReference type="ARBA" id="ARBA00022553"/>
    </source>
</evidence>
<dbReference type="Gene3D" id="3.30.565.10">
    <property type="entry name" value="Histidine kinase-like ATPase, C-terminal domain"/>
    <property type="match status" value="1"/>
</dbReference>
<evidence type="ECO:0000256" key="1">
    <source>
        <dbReference type="ARBA" id="ARBA00000085"/>
    </source>
</evidence>
<dbReference type="Gene3D" id="1.10.287.130">
    <property type="match status" value="1"/>
</dbReference>
<keyword evidence="4" id="KW-0808">Transferase</keyword>
<dbReference type="SUPFAM" id="SSF47384">
    <property type="entry name" value="Homodimeric domain of signal transducing histidine kinase"/>
    <property type="match status" value="1"/>
</dbReference>
<dbReference type="Gene3D" id="3.40.190.10">
    <property type="entry name" value="Periplasmic binding protein-like II"/>
    <property type="match status" value="2"/>
</dbReference>
<dbReference type="InterPro" id="IPR000014">
    <property type="entry name" value="PAS"/>
</dbReference>
<dbReference type="SUPFAM" id="SSF55874">
    <property type="entry name" value="ATPase domain of HSP90 chaperone/DNA topoisomerase II/histidine kinase"/>
    <property type="match status" value="1"/>
</dbReference>
<keyword evidence="8" id="KW-0812">Transmembrane</keyword>
<accession>A0A809RE62</accession>
<dbReference type="GO" id="GO:0000155">
    <property type="term" value="F:phosphorelay sensor kinase activity"/>
    <property type="evidence" value="ECO:0007669"/>
    <property type="project" value="InterPro"/>
</dbReference>
<feature type="transmembrane region" description="Helical" evidence="8">
    <location>
        <begin position="244"/>
        <end position="264"/>
    </location>
</feature>
<dbReference type="CDD" id="cd00082">
    <property type="entry name" value="HisKA"/>
    <property type="match status" value="1"/>
</dbReference>
<dbReference type="PROSITE" id="PS50113">
    <property type="entry name" value="PAC"/>
    <property type="match status" value="1"/>
</dbReference>
<protein>
    <recommendedName>
        <fullName evidence="2">histidine kinase</fullName>
        <ecNumber evidence="2">2.7.13.3</ecNumber>
    </recommendedName>
</protein>
<dbReference type="EMBL" id="AP021858">
    <property type="protein sequence ID" value="BBO22695.1"/>
    <property type="molecule type" value="Genomic_DNA"/>
</dbReference>
<dbReference type="InterPro" id="IPR035965">
    <property type="entry name" value="PAS-like_dom_sf"/>
</dbReference>
<dbReference type="InterPro" id="IPR004358">
    <property type="entry name" value="Sig_transdc_His_kin-like_C"/>
</dbReference>
<dbReference type="Pfam" id="PF00497">
    <property type="entry name" value="SBP_bac_3"/>
    <property type="match status" value="1"/>
</dbReference>
<dbReference type="Gene3D" id="3.30.450.20">
    <property type="entry name" value="PAS domain"/>
    <property type="match status" value="1"/>
</dbReference>
<dbReference type="PANTHER" id="PTHR42878:SF15">
    <property type="entry name" value="BACTERIOPHYTOCHROME"/>
    <property type="match status" value="1"/>
</dbReference>
<keyword evidence="7 8" id="KW-0472">Membrane</keyword>
<dbReference type="SMART" id="SM00062">
    <property type="entry name" value="PBPb"/>
    <property type="match status" value="1"/>
</dbReference>
<feature type="domain" description="Histidine kinase" evidence="9">
    <location>
        <begin position="465"/>
        <end position="679"/>
    </location>
</feature>
<name>A0A809RE62_9BACT</name>
<dbReference type="GO" id="GO:0016020">
    <property type="term" value="C:membrane"/>
    <property type="evidence" value="ECO:0007669"/>
    <property type="project" value="UniProtKB-SubCell"/>
</dbReference>
<dbReference type="GO" id="GO:0007234">
    <property type="term" value="P:osmosensory signaling via phosphorelay pathway"/>
    <property type="evidence" value="ECO:0007669"/>
    <property type="project" value="TreeGrafter"/>
</dbReference>
<dbReference type="InterPro" id="IPR005467">
    <property type="entry name" value="His_kinase_dom"/>
</dbReference>
<feature type="domain" description="PAC" evidence="10">
    <location>
        <begin position="383"/>
        <end position="436"/>
    </location>
</feature>
<dbReference type="EC" id="2.7.13.3" evidence="2"/>
<dbReference type="InterPro" id="IPR050351">
    <property type="entry name" value="BphY/WalK/GraS-like"/>
</dbReference>
<evidence type="ECO:0000256" key="7">
    <source>
        <dbReference type="ARBA" id="ARBA00023136"/>
    </source>
</evidence>
<dbReference type="InterPro" id="IPR036890">
    <property type="entry name" value="HATPase_C_sf"/>
</dbReference>
<gene>
    <name evidence="11" type="ORF">NPRO_02900</name>
</gene>
<dbReference type="PRINTS" id="PR00344">
    <property type="entry name" value="BCTRLSENSOR"/>
</dbReference>
<evidence type="ECO:0000256" key="6">
    <source>
        <dbReference type="ARBA" id="ARBA00023012"/>
    </source>
</evidence>
<dbReference type="CDD" id="cd13704">
    <property type="entry name" value="PBP2_HisK"/>
    <property type="match status" value="1"/>
</dbReference>
<evidence type="ECO:0000259" key="10">
    <source>
        <dbReference type="PROSITE" id="PS50113"/>
    </source>
</evidence>
<dbReference type="Pfam" id="PF02518">
    <property type="entry name" value="HATPase_c"/>
    <property type="match status" value="1"/>
</dbReference>
<dbReference type="AlphaFoldDB" id="A0A809RE62"/>
<dbReference type="InterPro" id="IPR001638">
    <property type="entry name" value="Solute-binding_3/MltF_N"/>
</dbReference>
<dbReference type="SUPFAM" id="SSF55785">
    <property type="entry name" value="PYP-like sensor domain (PAS domain)"/>
    <property type="match status" value="1"/>
</dbReference>
<evidence type="ECO:0000259" key="9">
    <source>
        <dbReference type="PROSITE" id="PS50109"/>
    </source>
</evidence>
<dbReference type="Proteomes" id="UP000662873">
    <property type="component" value="Chromosome"/>
</dbReference>
<keyword evidence="8" id="KW-1133">Transmembrane helix</keyword>
<dbReference type="SUPFAM" id="SSF53850">
    <property type="entry name" value="Periplasmic binding protein-like II"/>
    <property type="match status" value="1"/>
</dbReference>
<dbReference type="InterPro" id="IPR036097">
    <property type="entry name" value="HisK_dim/P_sf"/>
</dbReference>
<dbReference type="InterPro" id="IPR003594">
    <property type="entry name" value="HATPase_dom"/>
</dbReference>
<evidence type="ECO:0000256" key="8">
    <source>
        <dbReference type="SAM" id="Phobius"/>
    </source>
</evidence>
<keyword evidence="5 11" id="KW-0418">Kinase</keyword>
<dbReference type="NCBIfam" id="TIGR00229">
    <property type="entry name" value="sensory_box"/>
    <property type="match status" value="1"/>
</dbReference>